<keyword evidence="5" id="KW-1185">Reference proteome</keyword>
<dbReference type="InterPro" id="IPR016181">
    <property type="entry name" value="Acyl_CoA_acyltransferase"/>
</dbReference>
<dbReference type="Gene3D" id="3.40.630.30">
    <property type="match status" value="1"/>
</dbReference>
<evidence type="ECO:0000256" key="1">
    <source>
        <dbReference type="ARBA" id="ARBA00022679"/>
    </source>
</evidence>
<dbReference type="EMBL" id="QQBC01000009">
    <property type="protein sequence ID" value="RDI63886.1"/>
    <property type="molecule type" value="Genomic_DNA"/>
</dbReference>
<dbReference type="GO" id="GO:0016747">
    <property type="term" value="F:acyltransferase activity, transferring groups other than amino-acyl groups"/>
    <property type="evidence" value="ECO:0007669"/>
    <property type="project" value="InterPro"/>
</dbReference>
<evidence type="ECO:0000259" key="3">
    <source>
        <dbReference type="PROSITE" id="PS51186"/>
    </source>
</evidence>
<dbReference type="STRING" id="1210086.GCA_001613105_05450"/>
<gene>
    <name evidence="4" type="ORF">DFR76_109226</name>
</gene>
<evidence type="ECO:0000256" key="2">
    <source>
        <dbReference type="ARBA" id="ARBA00023315"/>
    </source>
</evidence>
<evidence type="ECO:0000313" key="4">
    <source>
        <dbReference type="EMBL" id="RDI63886.1"/>
    </source>
</evidence>
<dbReference type="CDD" id="cd04301">
    <property type="entry name" value="NAT_SF"/>
    <property type="match status" value="1"/>
</dbReference>
<comment type="caution">
    <text evidence="4">The sequence shown here is derived from an EMBL/GenBank/DDBJ whole genome shotgun (WGS) entry which is preliminary data.</text>
</comment>
<dbReference type="Proteomes" id="UP000254869">
    <property type="component" value="Unassembled WGS sequence"/>
</dbReference>
<feature type="domain" description="N-acetyltransferase" evidence="3">
    <location>
        <begin position="14"/>
        <end position="156"/>
    </location>
</feature>
<accession>A0A370HZF8</accession>
<name>A0A370HZF8_9NOCA</name>
<sequence length="156" mass="17680">MPPSPFLFQNERVIEVGTLHAGDRATWERLFAGYNTFYGRDLTLDIADRAWKEIQSADRIHALGARIDHQLVGIAHFLVHPSTTTADVCYLQDLFTDPTVRGKGVGRALITATQSWAREHGCARVYWHTHESNATARRLYDQVGVNRGFIQYVVQL</sequence>
<evidence type="ECO:0000313" key="5">
    <source>
        <dbReference type="Proteomes" id="UP000254869"/>
    </source>
</evidence>
<dbReference type="PANTHER" id="PTHR43877">
    <property type="entry name" value="AMINOALKYLPHOSPHONATE N-ACETYLTRANSFERASE-RELATED-RELATED"/>
    <property type="match status" value="1"/>
</dbReference>
<dbReference type="InterPro" id="IPR050832">
    <property type="entry name" value="Bact_Acetyltransf"/>
</dbReference>
<organism evidence="4 5">
    <name type="scientific">Nocardia pseudobrasiliensis</name>
    <dbReference type="NCBI Taxonomy" id="45979"/>
    <lineage>
        <taxon>Bacteria</taxon>
        <taxon>Bacillati</taxon>
        <taxon>Actinomycetota</taxon>
        <taxon>Actinomycetes</taxon>
        <taxon>Mycobacteriales</taxon>
        <taxon>Nocardiaceae</taxon>
        <taxon>Nocardia</taxon>
    </lineage>
</organism>
<keyword evidence="2" id="KW-0012">Acyltransferase</keyword>
<proteinExistence type="predicted"/>
<keyword evidence="4" id="KW-0687">Ribonucleoprotein</keyword>
<dbReference type="SUPFAM" id="SSF55729">
    <property type="entry name" value="Acyl-CoA N-acyltransferases (Nat)"/>
    <property type="match status" value="1"/>
</dbReference>
<dbReference type="PROSITE" id="PS51186">
    <property type="entry name" value="GNAT"/>
    <property type="match status" value="1"/>
</dbReference>
<dbReference type="InterPro" id="IPR000182">
    <property type="entry name" value="GNAT_dom"/>
</dbReference>
<dbReference type="AlphaFoldDB" id="A0A370HZF8"/>
<keyword evidence="4" id="KW-0689">Ribosomal protein</keyword>
<dbReference type="Pfam" id="PF00583">
    <property type="entry name" value="Acetyltransf_1"/>
    <property type="match status" value="1"/>
</dbReference>
<reference evidence="4 5" key="1">
    <citation type="submission" date="2018-07" db="EMBL/GenBank/DDBJ databases">
        <title>Genomic Encyclopedia of Type Strains, Phase IV (KMG-IV): sequencing the most valuable type-strain genomes for metagenomic binning, comparative biology and taxonomic classification.</title>
        <authorList>
            <person name="Goeker M."/>
        </authorList>
    </citation>
    <scope>NUCLEOTIDE SEQUENCE [LARGE SCALE GENOMIC DNA]</scope>
    <source>
        <strain evidence="4 5">DSM 44290</strain>
    </source>
</reference>
<keyword evidence="1" id="KW-0808">Transferase</keyword>
<protein>
    <submittedName>
        <fullName evidence="4">Ribosomal protein S18 acetylase RimI-like enzyme</fullName>
    </submittedName>
</protein>
<dbReference type="GO" id="GO:0005840">
    <property type="term" value="C:ribosome"/>
    <property type="evidence" value="ECO:0007669"/>
    <property type="project" value="UniProtKB-KW"/>
</dbReference>